<evidence type="ECO:0000313" key="3">
    <source>
        <dbReference type="Proteomes" id="UP000249590"/>
    </source>
</evidence>
<evidence type="ECO:0008006" key="4">
    <source>
        <dbReference type="Google" id="ProtNLM"/>
    </source>
</evidence>
<keyword evidence="3" id="KW-1185">Reference proteome</keyword>
<dbReference type="OrthoDB" id="7707524at2"/>
<name>A0A8B2NDB4_9HYPH</name>
<dbReference type="AlphaFoldDB" id="A0A8B2NDB4"/>
<proteinExistence type="predicted"/>
<reference evidence="2 3" key="1">
    <citation type="submission" date="2018-05" db="EMBL/GenBank/DDBJ databases">
        <title>Acuticoccus sediminis sp. nov., isolated from deep-sea sediment of Indian Ocean.</title>
        <authorList>
            <person name="Liu X."/>
            <person name="Lai Q."/>
            <person name="Du Y."/>
            <person name="Sun F."/>
            <person name="Zhang X."/>
            <person name="Wang S."/>
            <person name="Shao Z."/>
        </authorList>
    </citation>
    <scope>NUCLEOTIDE SEQUENCE [LARGE SCALE GENOMIC DNA]</scope>
    <source>
        <strain evidence="2 3">PTG4-2</strain>
    </source>
</reference>
<dbReference type="Proteomes" id="UP000249590">
    <property type="component" value="Unassembled WGS sequence"/>
</dbReference>
<dbReference type="RefSeq" id="WP_146620166.1">
    <property type="nucleotide sequence ID" value="NZ_JAIWKD010000020.1"/>
</dbReference>
<keyword evidence="1" id="KW-0732">Signal</keyword>
<gene>
    <name evidence="2" type="ORF">DLJ53_32160</name>
</gene>
<organism evidence="2 3">
    <name type="scientific">Acuticoccus sediminis</name>
    <dbReference type="NCBI Taxonomy" id="2184697"/>
    <lineage>
        <taxon>Bacteria</taxon>
        <taxon>Pseudomonadati</taxon>
        <taxon>Pseudomonadota</taxon>
        <taxon>Alphaproteobacteria</taxon>
        <taxon>Hyphomicrobiales</taxon>
        <taxon>Amorphaceae</taxon>
        <taxon>Acuticoccus</taxon>
    </lineage>
</organism>
<evidence type="ECO:0000313" key="2">
    <source>
        <dbReference type="EMBL" id="RAH96564.1"/>
    </source>
</evidence>
<feature type="signal peptide" evidence="1">
    <location>
        <begin position="1"/>
        <end position="25"/>
    </location>
</feature>
<comment type="caution">
    <text evidence="2">The sequence shown here is derived from an EMBL/GenBank/DDBJ whole genome shotgun (WGS) entry which is preliminary data.</text>
</comment>
<feature type="chain" id="PRO_5032448271" description="Tat pathway signal sequence domain protein" evidence="1">
    <location>
        <begin position="26"/>
        <end position="157"/>
    </location>
</feature>
<sequence length="157" mass="16296">MSLPYSVRLAVVCLALGGLVPPAAAQDAQVAATRAAPAAAAGHAIDLSLNSLAPSGEGCRISFVVRNGMGAEIEDFGVEVAVFDGDGGLDQLLRFSFGMLLEGKTRVKQFDLAQKTCDQIGRVLVNDVVRCEGDGLTPLMCLRSLSARSDASTPFGL</sequence>
<protein>
    <recommendedName>
        <fullName evidence="4">Tat pathway signal sequence domain protein</fullName>
    </recommendedName>
</protein>
<accession>A0A8B2NDB4</accession>
<evidence type="ECO:0000256" key="1">
    <source>
        <dbReference type="SAM" id="SignalP"/>
    </source>
</evidence>
<dbReference type="EMBL" id="QHHQ01000012">
    <property type="protein sequence ID" value="RAH96564.1"/>
    <property type="molecule type" value="Genomic_DNA"/>
</dbReference>